<dbReference type="Proteomes" id="UP000515344">
    <property type="component" value="Chromosome"/>
</dbReference>
<protein>
    <submittedName>
        <fullName evidence="3">G-D-S-L family lipolytic protein</fullName>
    </submittedName>
</protein>
<dbReference type="InterPro" id="IPR036514">
    <property type="entry name" value="SGNH_hydro_sf"/>
</dbReference>
<evidence type="ECO:0000256" key="1">
    <source>
        <dbReference type="SAM" id="SignalP"/>
    </source>
</evidence>
<dbReference type="Pfam" id="PF13472">
    <property type="entry name" value="Lipase_GDSL_2"/>
    <property type="match status" value="1"/>
</dbReference>
<name>A0A7G5XL34_9BACT</name>
<organism evidence="3 4">
    <name type="scientific">Lacibacter sediminis</name>
    <dbReference type="NCBI Taxonomy" id="2760713"/>
    <lineage>
        <taxon>Bacteria</taxon>
        <taxon>Pseudomonadati</taxon>
        <taxon>Bacteroidota</taxon>
        <taxon>Chitinophagia</taxon>
        <taxon>Chitinophagales</taxon>
        <taxon>Chitinophagaceae</taxon>
        <taxon>Lacibacter</taxon>
    </lineage>
</organism>
<dbReference type="InterPro" id="IPR013830">
    <property type="entry name" value="SGNH_hydro"/>
</dbReference>
<accession>A0A7G5XL34</accession>
<evidence type="ECO:0000313" key="3">
    <source>
        <dbReference type="EMBL" id="QNA46187.1"/>
    </source>
</evidence>
<feature type="signal peptide" evidence="1">
    <location>
        <begin position="1"/>
        <end position="22"/>
    </location>
</feature>
<dbReference type="GO" id="GO:0016788">
    <property type="term" value="F:hydrolase activity, acting on ester bonds"/>
    <property type="evidence" value="ECO:0007669"/>
    <property type="project" value="UniProtKB-ARBA"/>
</dbReference>
<reference evidence="4" key="1">
    <citation type="submission" date="2020-08" db="EMBL/GenBank/DDBJ databases">
        <title>Lacibacter sp. S13-6-6 genome sequencing.</title>
        <authorList>
            <person name="Jin L."/>
        </authorList>
    </citation>
    <scope>NUCLEOTIDE SEQUENCE [LARGE SCALE GENOMIC DNA]</scope>
    <source>
        <strain evidence="4">S13-6-6</strain>
    </source>
</reference>
<dbReference type="EMBL" id="CP060007">
    <property type="protein sequence ID" value="QNA46187.1"/>
    <property type="molecule type" value="Genomic_DNA"/>
</dbReference>
<dbReference type="KEGG" id="lacs:H4075_08400"/>
<evidence type="ECO:0000259" key="2">
    <source>
        <dbReference type="Pfam" id="PF13472"/>
    </source>
</evidence>
<dbReference type="SUPFAM" id="SSF52266">
    <property type="entry name" value="SGNH hydrolase"/>
    <property type="match status" value="1"/>
</dbReference>
<evidence type="ECO:0000313" key="4">
    <source>
        <dbReference type="Proteomes" id="UP000515344"/>
    </source>
</evidence>
<dbReference type="RefSeq" id="WP_182805885.1">
    <property type="nucleotide sequence ID" value="NZ_CP060007.1"/>
</dbReference>
<keyword evidence="1" id="KW-0732">Signal</keyword>
<dbReference type="AlphaFoldDB" id="A0A7G5XL34"/>
<dbReference type="Gene3D" id="3.40.50.1110">
    <property type="entry name" value="SGNH hydrolase"/>
    <property type="match status" value="1"/>
</dbReference>
<sequence>MKKQITSSILFLFFVIFSNAQNKEPFPFWNEVQKFKTADSVAFPASNQILLIGSSSFTLWKDVQSYFPDRKILNRAFGGSTLVDVIRYRYDVIYPYQPKQVVIYCGENDFAASDTVTVEMVVKRFTTLFNYIRAKYRNVPLAYVSMKPSPSRVRLMPKYVEANKRIQTFLSTKPNTKFVDVYSVMLTSTGEPMPDIFKEDRLHMNEKGYAIWKKKLQNVLLK</sequence>
<feature type="domain" description="SGNH hydrolase-type esterase" evidence="2">
    <location>
        <begin position="62"/>
        <end position="211"/>
    </location>
</feature>
<keyword evidence="4" id="KW-1185">Reference proteome</keyword>
<feature type="chain" id="PRO_5028917279" evidence="1">
    <location>
        <begin position="23"/>
        <end position="222"/>
    </location>
</feature>
<proteinExistence type="predicted"/>
<gene>
    <name evidence="3" type="ORF">H4075_08400</name>
</gene>